<protein>
    <submittedName>
        <fullName evidence="1">Uncharacterized protein</fullName>
    </submittedName>
</protein>
<organism evidence="1 2">
    <name type="scientific">Sphingomonas adhaesiva</name>
    <dbReference type="NCBI Taxonomy" id="28212"/>
    <lineage>
        <taxon>Bacteria</taxon>
        <taxon>Pseudomonadati</taxon>
        <taxon>Pseudomonadota</taxon>
        <taxon>Alphaproteobacteria</taxon>
        <taxon>Sphingomonadales</taxon>
        <taxon>Sphingomonadaceae</taxon>
        <taxon>Sphingomonas</taxon>
    </lineage>
</organism>
<evidence type="ECO:0000313" key="2">
    <source>
        <dbReference type="Proteomes" id="UP000218323"/>
    </source>
</evidence>
<sequence length="217" mass="23107">MSELDKSHIGDIGIIADRETAAALTELLARDGWRVTHIPVDTTPTSSADAHALLLVVLPPDAADAWLARRQGNAAQAAPAIVVLPPDGAIDTWTWIRRGWDDAATRDDLAAVAARWRPPACSLARLEGVFGVAEVAQLSLGLRERLVAAVAMLRASDDRAALAETAHRLAGICGILGFDDAGRCWRALAETRDLPLPDVHRATRLAIAAIDRHYAGG</sequence>
<dbReference type="Proteomes" id="UP000218323">
    <property type="component" value="Unassembled WGS sequence"/>
</dbReference>
<dbReference type="RefSeq" id="WP_066712367.1">
    <property type="nucleotide sequence ID" value="NZ_NWVC01000002.1"/>
</dbReference>
<comment type="caution">
    <text evidence="1">The sequence shown here is derived from an EMBL/GenBank/DDBJ whole genome shotgun (WGS) entry which is preliminary data.</text>
</comment>
<keyword evidence="2" id="KW-1185">Reference proteome</keyword>
<name>A0A2A4IB09_9SPHN</name>
<accession>A0A2A4IB09</accession>
<gene>
    <name evidence="1" type="ORF">COA07_05400</name>
</gene>
<proteinExistence type="predicted"/>
<dbReference type="EMBL" id="NWVC01000002">
    <property type="protein sequence ID" value="PCG15000.1"/>
    <property type="molecule type" value="Genomic_DNA"/>
</dbReference>
<dbReference type="InterPro" id="IPR036641">
    <property type="entry name" value="HPT_dom_sf"/>
</dbReference>
<evidence type="ECO:0000313" key="1">
    <source>
        <dbReference type="EMBL" id="PCG15000.1"/>
    </source>
</evidence>
<dbReference type="SUPFAM" id="SSF47226">
    <property type="entry name" value="Histidine-containing phosphotransfer domain, HPT domain"/>
    <property type="match status" value="1"/>
</dbReference>
<dbReference type="AlphaFoldDB" id="A0A2A4IB09"/>
<reference evidence="1 2" key="1">
    <citation type="submission" date="2017-09" db="EMBL/GenBank/DDBJ databases">
        <title>Sphingomonas adhaesiva DSM 7418, whole genome shotgun sequence.</title>
        <authorList>
            <person name="Feng G."/>
            <person name="Zhu H."/>
        </authorList>
    </citation>
    <scope>NUCLEOTIDE SEQUENCE [LARGE SCALE GENOMIC DNA]</scope>
    <source>
        <strain evidence="1 2">DSM 7418</strain>
    </source>
</reference>
<dbReference type="GO" id="GO:0000160">
    <property type="term" value="P:phosphorelay signal transduction system"/>
    <property type="evidence" value="ECO:0007669"/>
    <property type="project" value="InterPro"/>
</dbReference>